<dbReference type="Gene3D" id="3.30.565.10">
    <property type="entry name" value="Histidine kinase-like ATPase, C-terminal domain"/>
    <property type="match status" value="1"/>
</dbReference>
<sequence length="329" mass="34586">MRVEERSAAAGARRRATVLAERLGFTGERLGQVQLAATEMATNLIKHAREGEMMARIARHGTFAELELLSMDRGPGMADVPGSRVDGYSTSGTLGIGLGAIDRLADRSGLHSVPGHGTVLFARFHQPGGGAVPEPAFCGLTRPIDGEQECGDAYAVRTEAGVVYVMLCDGLGHGPLAARASREAVDAVRRMALPARPAEILRHVHQRLSSTRGGAVAVAAVDPAARQVRFAGLGNVAAWTVGSGRRRGMISVPGIAGAQARTFREHVYDLPAGAGVVLHSDGLTDRWDAALQPDPSGHDPLLVAGALMRDAGVRRDDRCVVAVVPRDGR</sequence>
<dbReference type="InterPro" id="IPR003594">
    <property type="entry name" value="HATPase_dom"/>
</dbReference>
<dbReference type="InterPro" id="IPR039248">
    <property type="entry name" value="Ptase_RsbX"/>
</dbReference>
<dbReference type="SUPFAM" id="SSF81606">
    <property type="entry name" value="PP2C-like"/>
    <property type="match status" value="1"/>
</dbReference>
<evidence type="ECO:0000313" key="3">
    <source>
        <dbReference type="Proteomes" id="UP000666915"/>
    </source>
</evidence>
<dbReference type="Pfam" id="PF13581">
    <property type="entry name" value="HATPase_c_2"/>
    <property type="match status" value="1"/>
</dbReference>
<dbReference type="PANTHER" id="PTHR35801">
    <property type="entry name" value="PHOSPHOSERINE PHOSPHATASE RSBX"/>
    <property type="match status" value="1"/>
</dbReference>
<reference evidence="2 3" key="1">
    <citation type="submission" date="2021-03" db="EMBL/GenBank/DDBJ databases">
        <authorList>
            <person name="Kanchanasin P."/>
            <person name="Saeng-In P."/>
            <person name="Phongsopitanun W."/>
            <person name="Yuki M."/>
            <person name="Kudo T."/>
            <person name="Ohkuma M."/>
            <person name="Tanasupawat S."/>
        </authorList>
    </citation>
    <scope>NUCLEOTIDE SEQUENCE [LARGE SCALE GENOMIC DNA]</scope>
    <source>
        <strain evidence="2 3">L46</strain>
    </source>
</reference>
<name>A0ABS3REX9_9ACTN</name>
<dbReference type="Proteomes" id="UP000666915">
    <property type="component" value="Unassembled WGS sequence"/>
</dbReference>
<evidence type="ECO:0000259" key="1">
    <source>
        <dbReference type="SMART" id="SM00331"/>
    </source>
</evidence>
<proteinExistence type="predicted"/>
<organism evidence="2 3">
    <name type="scientific">Actinomadura nitritigenes</name>
    <dbReference type="NCBI Taxonomy" id="134602"/>
    <lineage>
        <taxon>Bacteria</taxon>
        <taxon>Bacillati</taxon>
        <taxon>Actinomycetota</taxon>
        <taxon>Actinomycetes</taxon>
        <taxon>Streptosporangiales</taxon>
        <taxon>Thermomonosporaceae</taxon>
        <taxon>Actinomadura</taxon>
    </lineage>
</organism>
<gene>
    <name evidence="2" type="ORF">J4557_44505</name>
</gene>
<dbReference type="Pfam" id="PF07228">
    <property type="entry name" value="SpoIIE"/>
    <property type="match status" value="1"/>
</dbReference>
<accession>A0ABS3REX9</accession>
<dbReference type="EMBL" id="JAGEOK010000049">
    <property type="protein sequence ID" value="MBO2444602.1"/>
    <property type="molecule type" value="Genomic_DNA"/>
</dbReference>
<keyword evidence="3" id="KW-1185">Reference proteome</keyword>
<dbReference type="InterPro" id="IPR036890">
    <property type="entry name" value="HATPase_C_sf"/>
</dbReference>
<feature type="domain" description="PPM-type phosphatase" evidence="1">
    <location>
        <begin position="134"/>
        <end position="325"/>
    </location>
</feature>
<dbReference type="SUPFAM" id="SSF55874">
    <property type="entry name" value="ATPase domain of HSP90 chaperone/DNA topoisomerase II/histidine kinase"/>
    <property type="match status" value="1"/>
</dbReference>
<evidence type="ECO:0000313" key="2">
    <source>
        <dbReference type="EMBL" id="MBO2444602.1"/>
    </source>
</evidence>
<comment type="caution">
    <text evidence="2">The sequence shown here is derived from an EMBL/GenBank/DDBJ whole genome shotgun (WGS) entry which is preliminary data.</text>
</comment>
<dbReference type="InterPro" id="IPR001932">
    <property type="entry name" value="PPM-type_phosphatase-like_dom"/>
</dbReference>
<dbReference type="SMART" id="SM00331">
    <property type="entry name" value="PP2C_SIG"/>
    <property type="match status" value="1"/>
</dbReference>
<dbReference type="PANTHER" id="PTHR35801:SF1">
    <property type="entry name" value="PHOSPHOSERINE PHOSPHATASE RSBX"/>
    <property type="match status" value="1"/>
</dbReference>
<protein>
    <submittedName>
        <fullName evidence="2">SpoIIE family protein phosphatase</fullName>
    </submittedName>
</protein>
<dbReference type="InterPro" id="IPR036457">
    <property type="entry name" value="PPM-type-like_dom_sf"/>
</dbReference>
<dbReference type="Gene3D" id="3.60.40.10">
    <property type="entry name" value="PPM-type phosphatase domain"/>
    <property type="match status" value="1"/>
</dbReference>